<dbReference type="GO" id="GO:0080120">
    <property type="term" value="P:CAAX-box protein maturation"/>
    <property type="evidence" value="ECO:0007669"/>
    <property type="project" value="UniProtKB-ARBA"/>
</dbReference>
<dbReference type="GeneID" id="97258973"/>
<feature type="transmembrane region" description="Helical" evidence="1">
    <location>
        <begin position="110"/>
        <end position="129"/>
    </location>
</feature>
<feature type="transmembrane region" description="Helical" evidence="1">
    <location>
        <begin position="81"/>
        <end position="98"/>
    </location>
</feature>
<feature type="transmembrane region" description="Helical" evidence="1">
    <location>
        <begin position="166"/>
        <end position="196"/>
    </location>
</feature>
<reference evidence="3 4" key="1">
    <citation type="submission" date="2012-06" db="EMBL/GenBank/DDBJ databases">
        <title>The complete genome of Ornithobacterium rhinotracheale DSM 15997.</title>
        <authorList>
            <consortium name="US DOE Joint Genome Institute (JGI-PGF)"/>
            <person name="Lucas S."/>
            <person name="Copeland A."/>
            <person name="Lapidus A."/>
            <person name="Goodwin L."/>
            <person name="Pitluck S."/>
            <person name="Peters L."/>
            <person name="Mikhailova N."/>
            <person name="Teshima H."/>
            <person name="Kyrpides N."/>
            <person name="Mavromatis K."/>
            <person name="Pagani I."/>
            <person name="Ivanova N."/>
            <person name="Ovchinnikova G."/>
            <person name="Zeytun A."/>
            <person name="Detter J.C."/>
            <person name="Han C."/>
            <person name="Land M."/>
            <person name="Hauser L."/>
            <person name="Markowitz V."/>
            <person name="Cheng J.-F."/>
            <person name="Hugenholtz P."/>
            <person name="Woyke T."/>
            <person name="Wu D."/>
            <person name="Lang E."/>
            <person name="Kopitz M."/>
            <person name="Brambilla E."/>
            <person name="Klenk H.-P."/>
            <person name="Eisen J.A."/>
        </authorList>
    </citation>
    <scope>NUCLEOTIDE SEQUENCE [LARGE SCALE GENOMIC DNA]</scope>
    <source>
        <strain evidence="4">ATCC 51463 / DSM 15997 / CCUG 23171 / LMG 9086</strain>
    </source>
</reference>
<dbReference type="STRING" id="867902.Ornrh_1350"/>
<dbReference type="AlphaFoldDB" id="I4A0N9"/>
<dbReference type="GO" id="GO:0006508">
    <property type="term" value="P:proteolysis"/>
    <property type="evidence" value="ECO:0007669"/>
    <property type="project" value="UniProtKB-KW"/>
</dbReference>
<gene>
    <name evidence="3" type="ordered locus">Ornrh_1350</name>
</gene>
<evidence type="ECO:0000313" key="4">
    <source>
        <dbReference type="Proteomes" id="UP000006051"/>
    </source>
</evidence>
<dbReference type="PANTHER" id="PTHR36435">
    <property type="entry name" value="SLR1288 PROTEIN"/>
    <property type="match status" value="1"/>
</dbReference>
<dbReference type="InterPro" id="IPR052710">
    <property type="entry name" value="CAAX_protease"/>
</dbReference>
<dbReference type="RefSeq" id="WP_014791088.1">
    <property type="nucleotide sequence ID" value="NC_018016.1"/>
</dbReference>
<dbReference type="KEGG" id="orh:Ornrh_1350"/>
<dbReference type="EMBL" id="CP003283">
    <property type="protein sequence ID" value="AFL97523.1"/>
    <property type="molecule type" value="Genomic_DNA"/>
</dbReference>
<dbReference type="HOGENOM" id="CLU_1342148_0_0_10"/>
<keyword evidence="1" id="KW-0472">Membrane</keyword>
<dbReference type="GeneID" id="71570449"/>
<feature type="transmembrane region" description="Helical" evidence="1">
    <location>
        <begin position="141"/>
        <end position="160"/>
    </location>
</feature>
<accession>I4A0N9</accession>
<feature type="transmembrane region" description="Helical" evidence="1">
    <location>
        <begin position="12"/>
        <end position="31"/>
    </location>
</feature>
<feature type="transmembrane region" description="Helical" evidence="1">
    <location>
        <begin position="43"/>
        <end position="61"/>
    </location>
</feature>
<keyword evidence="4" id="KW-1185">Reference proteome</keyword>
<keyword evidence="3" id="KW-0645">Protease</keyword>
<evidence type="ECO:0000259" key="2">
    <source>
        <dbReference type="Pfam" id="PF02517"/>
    </source>
</evidence>
<keyword evidence="1" id="KW-1133">Transmembrane helix</keyword>
<feature type="domain" description="CAAX prenyl protease 2/Lysostaphin resistance protein A-like" evidence="2">
    <location>
        <begin position="111"/>
        <end position="199"/>
    </location>
</feature>
<evidence type="ECO:0000313" key="3">
    <source>
        <dbReference type="EMBL" id="AFL97523.1"/>
    </source>
</evidence>
<keyword evidence="1" id="KW-0812">Transmembrane</keyword>
<organism evidence="3 4">
    <name type="scientific">Ornithobacterium rhinotracheale (strain ATCC 51463 / DSM 15997 / CCUG 23171 / CIP 104009 / LMG 9086)</name>
    <dbReference type="NCBI Taxonomy" id="867902"/>
    <lineage>
        <taxon>Bacteria</taxon>
        <taxon>Pseudomonadati</taxon>
        <taxon>Bacteroidota</taxon>
        <taxon>Flavobacteriia</taxon>
        <taxon>Flavobacteriales</taxon>
        <taxon>Weeksellaceae</taxon>
        <taxon>Ornithobacterium</taxon>
    </lineage>
</organism>
<evidence type="ECO:0000256" key="1">
    <source>
        <dbReference type="SAM" id="Phobius"/>
    </source>
</evidence>
<dbReference type="GO" id="GO:0004175">
    <property type="term" value="F:endopeptidase activity"/>
    <property type="evidence" value="ECO:0007669"/>
    <property type="project" value="UniProtKB-ARBA"/>
</dbReference>
<name>I4A0N9_ORNRL</name>
<dbReference type="InterPro" id="IPR003675">
    <property type="entry name" value="Rce1/LyrA-like_dom"/>
</dbReference>
<keyword evidence="3" id="KW-0378">Hydrolase</keyword>
<dbReference type="PANTHER" id="PTHR36435:SF1">
    <property type="entry name" value="CAAX AMINO TERMINAL PROTEASE FAMILY PROTEIN"/>
    <property type="match status" value="1"/>
</dbReference>
<sequence>MKKNFFPNTILKVLALILFSFIFAGIGVFIIDNIVQEVSFASLNILMVFAILFPCLLVILYNKRKNTPITFFEKKYIKIGFLSVLFAPIILLLIDYALSIQLNYPSKKEVTFSALSVSVIAPIFEELYFRRIILNGLMQRYKKYHYIIAFIISNCLFTFVHSPEQYIFAFLAGTYLSFSFISTRNILFPIAIHIIFNSMNYFFR</sequence>
<dbReference type="Proteomes" id="UP000006051">
    <property type="component" value="Chromosome"/>
</dbReference>
<dbReference type="Pfam" id="PF02517">
    <property type="entry name" value="Rce1-like"/>
    <property type="match status" value="1"/>
</dbReference>
<proteinExistence type="predicted"/>
<dbReference type="eggNOG" id="COG1266">
    <property type="taxonomic scope" value="Bacteria"/>
</dbReference>
<protein>
    <submittedName>
        <fullName evidence="3">CAAX amino terminal protease family</fullName>
    </submittedName>
</protein>